<dbReference type="GO" id="GO:0006281">
    <property type="term" value="P:DNA repair"/>
    <property type="evidence" value="ECO:0007669"/>
    <property type="project" value="InterPro"/>
</dbReference>
<accession>S0JM01</accession>
<feature type="domain" description="Single-stranded-DNA-specific exonuclease RecJ C-terminal" evidence="8">
    <location>
        <begin position="561"/>
        <end position="761"/>
    </location>
</feature>
<dbReference type="GO" id="GO:0006310">
    <property type="term" value="P:DNA recombination"/>
    <property type="evidence" value="ECO:0007669"/>
    <property type="project" value="InterPro"/>
</dbReference>
<keyword evidence="5 10" id="KW-0269">Exonuclease</keyword>
<evidence type="ECO:0000256" key="2">
    <source>
        <dbReference type="ARBA" id="ARBA00019841"/>
    </source>
</evidence>
<comment type="similarity">
    <text evidence="1">Belongs to the RecJ family.</text>
</comment>
<organism evidence="10 11">
    <name type="scientific">Enterococcus saccharolyticus subsp. saccharolyticus ATCC 43076</name>
    <dbReference type="NCBI Taxonomy" id="1139996"/>
    <lineage>
        <taxon>Bacteria</taxon>
        <taxon>Bacillati</taxon>
        <taxon>Bacillota</taxon>
        <taxon>Bacilli</taxon>
        <taxon>Lactobacillales</taxon>
        <taxon>Enterococcaceae</taxon>
        <taxon>Enterococcus</taxon>
    </lineage>
</organism>
<dbReference type="eggNOG" id="COG0608">
    <property type="taxonomic scope" value="Bacteria"/>
</dbReference>
<evidence type="ECO:0000256" key="4">
    <source>
        <dbReference type="ARBA" id="ARBA00022801"/>
    </source>
</evidence>
<comment type="caution">
    <text evidence="10">The sequence shown here is derived from an EMBL/GenBank/DDBJ whole genome shotgun (WGS) entry which is preliminary data.</text>
</comment>
<dbReference type="PANTHER" id="PTHR30255">
    <property type="entry name" value="SINGLE-STRANDED-DNA-SPECIFIC EXONUCLEASE RECJ"/>
    <property type="match status" value="1"/>
</dbReference>
<dbReference type="InterPro" id="IPR001667">
    <property type="entry name" value="DDH_dom"/>
</dbReference>
<dbReference type="STRING" id="41997.RV16_GL001692"/>
<evidence type="ECO:0000256" key="3">
    <source>
        <dbReference type="ARBA" id="ARBA00022722"/>
    </source>
</evidence>
<feature type="domain" description="DHHA1" evidence="7">
    <location>
        <begin position="349"/>
        <end position="436"/>
    </location>
</feature>
<dbReference type="InterPro" id="IPR038763">
    <property type="entry name" value="DHH_sf"/>
</dbReference>
<dbReference type="AlphaFoldDB" id="S0JM01"/>
<dbReference type="Pfam" id="PF10141">
    <property type="entry name" value="ssDNA-exonuc_C"/>
    <property type="match status" value="1"/>
</dbReference>
<dbReference type="eggNOG" id="COG4199">
    <property type="taxonomic scope" value="Bacteria"/>
</dbReference>
<dbReference type="NCBIfam" id="TIGR00644">
    <property type="entry name" value="recJ"/>
    <property type="match status" value="1"/>
</dbReference>
<dbReference type="InterPro" id="IPR004610">
    <property type="entry name" value="RecJ"/>
</dbReference>
<evidence type="ECO:0000256" key="1">
    <source>
        <dbReference type="ARBA" id="ARBA00005915"/>
    </source>
</evidence>
<dbReference type="PATRIC" id="fig|1139996.3.peg.1426"/>
<dbReference type="EMBL" id="AHYT01000005">
    <property type="protein sequence ID" value="EOT28923.1"/>
    <property type="molecule type" value="Genomic_DNA"/>
</dbReference>
<dbReference type="Pfam" id="PF02272">
    <property type="entry name" value="DHHA1"/>
    <property type="match status" value="1"/>
</dbReference>
<keyword evidence="3" id="KW-0540">Nuclease</keyword>
<dbReference type="InterPro" id="IPR003156">
    <property type="entry name" value="DHHA1_dom"/>
</dbReference>
<dbReference type="InterPro" id="IPR041122">
    <property type="entry name" value="RecJ_OB"/>
</dbReference>
<gene>
    <name evidence="10" type="ORF">OMQ_01445</name>
</gene>
<dbReference type="InterPro" id="IPR051673">
    <property type="entry name" value="SSDNA_exonuclease_RecJ"/>
</dbReference>
<reference evidence="10 11" key="1">
    <citation type="submission" date="2013-03" db="EMBL/GenBank/DDBJ databases">
        <title>The Genome Sequence of Enterococcus saccharolyticus ATCC_43076 (Illumina only assembly).</title>
        <authorList>
            <consortium name="The Broad Institute Genomics Platform"/>
            <consortium name="The Broad Institute Genome Sequencing Center for Infectious Disease"/>
            <person name="Earl A."/>
            <person name="Russ C."/>
            <person name="Gilmore M."/>
            <person name="Surin D."/>
            <person name="Walker B."/>
            <person name="Young S."/>
            <person name="Zeng Q."/>
            <person name="Gargeya S."/>
            <person name="Fitzgerald M."/>
            <person name="Haas B."/>
            <person name="Abouelleil A."/>
            <person name="Allen A.W."/>
            <person name="Alvarado L."/>
            <person name="Arachchi H.M."/>
            <person name="Berlin A.M."/>
            <person name="Chapman S.B."/>
            <person name="Gainer-Dewar J."/>
            <person name="Goldberg J."/>
            <person name="Griggs A."/>
            <person name="Gujja S."/>
            <person name="Hansen M."/>
            <person name="Howarth C."/>
            <person name="Imamovic A."/>
            <person name="Ireland A."/>
            <person name="Larimer J."/>
            <person name="McCowan C."/>
            <person name="Murphy C."/>
            <person name="Pearson M."/>
            <person name="Poon T.W."/>
            <person name="Priest M."/>
            <person name="Roberts A."/>
            <person name="Saif S."/>
            <person name="Shea T."/>
            <person name="Sisk P."/>
            <person name="Sykes S."/>
            <person name="Wortman J."/>
            <person name="Nusbaum C."/>
            <person name="Birren B."/>
        </authorList>
    </citation>
    <scope>NUCLEOTIDE SEQUENCE [LARGE SCALE GENOMIC DNA]</scope>
    <source>
        <strain evidence="10 11">ATCC 43076</strain>
    </source>
</reference>
<dbReference type="InterPro" id="IPR018779">
    <property type="entry name" value="RecJ_C"/>
</dbReference>
<dbReference type="Proteomes" id="UP000014136">
    <property type="component" value="Unassembled WGS sequence"/>
</dbReference>
<evidence type="ECO:0000256" key="5">
    <source>
        <dbReference type="ARBA" id="ARBA00022839"/>
    </source>
</evidence>
<feature type="domain" description="RecJ OB" evidence="9">
    <location>
        <begin position="449"/>
        <end position="554"/>
    </location>
</feature>
<sequence>MKQASFQWQLPLEEGLPETFIQVLDEKKIPRSLGQLFWNRGLQTAESLEVFLNPSLEQLHDPFLFFEMEKAVERIQQAIINEERILVYGDYDADGITSTTIMKETLENLGADVAFYLPNRFKDGYGPNQAVYEEKIAEGIQLIVTVDNGVSGHEAIAYANTQGVDVIVTDHHELPDVLPDAYAIIHPRHPEGAYPFGELAGVGVAFKVACALLEEIPTEFLDLVTIGTIADMVSLTDENRTLVSFGLQSIKQTERIGLEKLLEVSGVSADKLDETSIGFSIGPRLNAIGRLEDPNPAVTLMTTFDDEEAEELAGRLDRINTRRKDLVEVITEEAMAMIHPEDRIHLIAGDNWHEGVLGIVAGKILRATGKPTIVLTKKENGLAKGSGRSVESVNLYEMLNGMRQLMTSFGGHHAAVGLSLEIENLSILQEQMNHYMDDHQLTGGMHLTIDSKLAVEDVSVAFIESLKLLAPFGMDNPLPNFLFEKVAVSNSRTIGANNQHLKFTLTDTVSQLDGVGFGFGAQAQEFHSDELNVVGQLSINEWNGKRIPQLMLEDYQINTLQVFDYRAKKYQQALHFTEPTLFVSFSDKAAQQWEAKLNQKVTIVSDNAPFDGDAHTAIEQVVFLDCPLELAIMKEIVQSLQASRVYILCQAEDDAYLDGIGSREQYAKLFKFIASQDKVDVRYKLSIVADYLKIPQKLLIFMIQVFSELGFVTITDGVMRKVDNPVNHPLTESRVYQERAKKIKIEEFLLLSDLATLKDWLSV</sequence>
<dbReference type="HOGENOM" id="CLU_009736_4_2_9"/>
<dbReference type="PANTHER" id="PTHR30255:SF2">
    <property type="entry name" value="SINGLE-STRANDED-DNA-SPECIFIC EXONUCLEASE RECJ"/>
    <property type="match status" value="1"/>
</dbReference>
<evidence type="ECO:0000313" key="11">
    <source>
        <dbReference type="Proteomes" id="UP000014136"/>
    </source>
</evidence>
<evidence type="ECO:0000259" key="8">
    <source>
        <dbReference type="Pfam" id="PF10141"/>
    </source>
</evidence>
<feature type="domain" description="DDH" evidence="6">
    <location>
        <begin position="84"/>
        <end position="228"/>
    </location>
</feature>
<evidence type="ECO:0000313" key="10">
    <source>
        <dbReference type="EMBL" id="EOT28923.1"/>
    </source>
</evidence>
<protein>
    <recommendedName>
        <fullName evidence="2">Single-stranded-DNA-specific exonuclease RecJ</fullName>
    </recommendedName>
</protein>
<evidence type="ECO:0000259" key="6">
    <source>
        <dbReference type="Pfam" id="PF01368"/>
    </source>
</evidence>
<dbReference type="GO" id="GO:0008409">
    <property type="term" value="F:5'-3' exonuclease activity"/>
    <property type="evidence" value="ECO:0007669"/>
    <property type="project" value="InterPro"/>
</dbReference>
<dbReference type="Pfam" id="PF01368">
    <property type="entry name" value="DHH"/>
    <property type="match status" value="1"/>
</dbReference>
<proteinExistence type="inferred from homology"/>
<dbReference type="GO" id="GO:0003676">
    <property type="term" value="F:nucleic acid binding"/>
    <property type="evidence" value="ECO:0007669"/>
    <property type="project" value="InterPro"/>
</dbReference>
<keyword evidence="11" id="KW-1185">Reference proteome</keyword>
<keyword evidence="4" id="KW-0378">Hydrolase</keyword>
<dbReference type="SUPFAM" id="SSF64182">
    <property type="entry name" value="DHH phosphoesterases"/>
    <property type="match status" value="1"/>
</dbReference>
<dbReference type="Gene3D" id="3.90.1640.30">
    <property type="match status" value="1"/>
</dbReference>
<evidence type="ECO:0000259" key="9">
    <source>
        <dbReference type="Pfam" id="PF17768"/>
    </source>
</evidence>
<dbReference type="OrthoDB" id="9809852at2"/>
<dbReference type="RefSeq" id="WP_016175240.1">
    <property type="nucleotide sequence ID" value="NZ_KE136389.1"/>
</dbReference>
<name>S0JM01_9ENTE</name>
<dbReference type="Pfam" id="PF17768">
    <property type="entry name" value="RecJ_OB"/>
    <property type="match status" value="1"/>
</dbReference>
<dbReference type="Gene3D" id="3.10.310.30">
    <property type="match status" value="1"/>
</dbReference>
<evidence type="ECO:0000259" key="7">
    <source>
        <dbReference type="Pfam" id="PF02272"/>
    </source>
</evidence>